<keyword evidence="2" id="KW-1185">Reference proteome</keyword>
<evidence type="ECO:0000313" key="1">
    <source>
        <dbReference type="EMBL" id="MBB4267729.1"/>
    </source>
</evidence>
<dbReference type="Proteomes" id="UP000554286">
    <property type="component" value="Unassembled WGS sequence"/>
</dbReference>
<organism evidence="1 2">
    <name type="scientific">Roseospira visakhapatnamensis</name>
    <dbReference type="NCBI Taxonomy" id="390880"/>
    <lineage>
        <taxon>Bacteria</taxon>
        <taxon>Pseudomonadati</taxon>
        <taxon>Pseudomonadota</taxon>
        <taxon>Alphaproteobacteria</taxon>
        <taxon>Rhodospirillales</taxon>
        <taxon>Rhodospirillaceae</taxon>
        <taxon>Roseospira</taxon>
    </lineage>
</organism>
<dbReference type="EMBL" id="JACIGK010000032">
    <property type="protein sequence ID" value="MBB4267729.1"/>
    <property type="molecule type" value="Genomic_DNA"/>
</dbReference>
<reference evidence="1 2" key="1">
    <citation type="submission" date="2020-08" db="EMBL/GenBank/DDBJ databases">
        <title>Genome sequencing of Purple Non-Sulfur Bacteria from various extreme environments.</title>
        <authorList>
            <person name="Mayer M."/>
        </authorList>
    </citation>
    <scope>NUCLEOTIDE SEQUENCE [LARGE SCALE GENOMIC DNA]</scope>
    <source>
        <strain evidence="1 2">JA131</strain>
    </source>
</reference>
<dbReference type="RefSeq" id="WP_184047625.1">
    <property type="nucleotide sequence ID" value="NZ_JACIGK010000032.1"/>
</dbReference>
<sequence length="188" mass="19970">MSIAASIRAAGQRAVGGHAGRARDYATGRFAAADQQMGQGETEGEIRQTGDVIERVYASHAEAVTFALETLRELSPVRSGAYRESHVVLVNGAAASWPVALKPADVVVLTNTQPYARLIEGPHGASGLSDQAPNGVYEAAQAIVQARTTADVEFNYQGVVDGAAAPGHLATQSDYRYPALIIRRRQKR</sequence>
<evidence type="ECO:0000313" key="2">
    <source>
        <dbReference type="Proteomes" id="UP000554286"/>
    </source>
</evidence>
<accession>A0A7W6RFQ4</accession>
<gene>
    <name evidence="1" type="ORF">GGD89_003376</name>
</gene>
<proteinExistence type="predicted"/>
<dbReference type="AlphaFoldDB" id="A0A7W6RFQ4"/>
<comment type="caution">
    <text evidence="1">The sequence shown here is derived from an EMBL/GenBank/DDBJ whole genome shotgun (WGS) entry which is preliminary data.</text>
</comment>
<protein>
    <submittedName>
        <fullName evidence="1">Uncharacterized protein</fullName>
    </submittedName>
</protein>
<name>A0A7W6RFQ4_9PROT</name>